<dbReference type="EMBL" id="AVOT02014719">
    <property type="protein sequence ID" value="MBW0498419.1"/>
    <property type="molecule type" value="Genomic_DNA"/>
</dbReference>
<sequence>MHVKHSPPARQTELRQELKLFSLQLQELLLTAPQKKKRRGPRRSSSFEGVVGWFPEYSRTAPKGPGEEEEENSVEEGESYGSEGVPSPVRASQGTGGPMLAQSKNLVSHQSKPSSSAIMQQITQIMANIQATSSSQASRPEAFNTLSMKAPEFFDGTQLFKVRSFIQCFQLIFHNDLANFSQ</sequence>
<evidence type="ECO:0000313" key="2">
    <source>
        <dbReference type="EMBL" id="MBW0498419.1"/>
    </source>
</evidence>
<organism evidence="2 3">
    <name type="scientific">Austropuccinia psidii MF-1</name>
    <dbReference type="NCBI Taxonomy" id="1389203"/>
    <lineage>
        <taxon>Eukaryota</taxon>
        <taxon>Fungi</taxon>
        <taxon>Dikarya</taxon>
        <taxon>Basidiomycota</taxon>
        <taxon>Pucciniomycotina</taxon>
        <taxon>Pucciniomycetes</taxon>
        <taxon>Pucciniales</taxon>
        <taxon>Sphaerophragmiaceae</taxon>
        <taxon>Austropuccinia</taxon>
    </lineage>
</organism>
<gene>
    <name evidence="2" type="ORF">O181_038134</name>
</gene>
<accession>A0A9Q3D7V9</accession>
<feature type="compositionally biased region" description="Polar residues" evidence="1">
    <location>
        <begin position="102"/>
        <end position="114"/>
    </location>
</feature>
<protein>
    <submittedName>
        <fullName evidence="2">Uncharacterized protein</fullName>
    </submittedName>
</protein>
<feature type="compositionally biased region" description="Low complexity" evidence="1">
    <location>
        <begin position="79"/>
        <end position="88"/>
    </location>
</feature>
<feature type="compositionally biased region" description="Acidic residues" evidence="1">
    <location>
        <begin position="67"/>
        <end position="78"/>
    </location>
</feature>
<name>A0A9Q3D7V9_9BASI</name>
<dbReference type="AlphaFoldDB" id="A0A9Q3D7V9"/>
<reference evidence="2" key="1">
    <citation type="submission" date="2021-03" db="EMBL/GenBank/DDBJ databases">
        <title>Draft genome sequence of rust myrtle Austropuccinia psidii MF-1, a brazilian biotype.</title>
        <authorList>
            <person name="Quecine M.C."/>
            <person name="Pachon D.M.R."/>
            <person name="Bonatelli M.L."/>
            <person name="Correr F.H."/>
            <person name="Franceschini L.M."/>
            <person name="Leite T.F."/>
            <person name="Margarido G.R.A."/>
            <person name="Almeida C.A."/>
            <person name="Ferrarezi J.A."/>
            <person name="Labate C.A."/>
        </authorList>
    </citation>
    <scope>NUCLEOTIDE SEQUENCE</scope>
    <source>
        <strain evidence="2">MF-1</strain>
    </source>
</reference>
<dbReference type="Proteomes" id="UP000765509">
    <property type="component" value="Unassembled WGS sequence"/>
</dbReference>
<evidence type="ECO:0000313" key="3">
    <source>
        <dbReference type="Proteomes" id="UP000765509"/>
    </source>
</evidence>
<comment type="caution">
    <text evidence="2">The sequence shown here is derived from an EMBL/GenBank/DDBJ whole genome shotgun (WGS) entry which is preliminary data.</text>
</comment>
<proteinExistence type="predicted"/>
<keyword evidence="3" id="KW-1185">Reference proteome</keyword>
<feature type="region of interest" description="Disordered" evidence="1">
    <location>
        <begin position="30"/>
        <end position="114"/>
    </location>
</feature>
<evidence type="ECO:0000256" key="1">
    <source>
        <dbReference type="SAM" id="MobiDB-lite"/>
    </source>
</evidence>